<dbReference type="Pfam" id="PF07676">
    <property type="entry name" value="PD40"/>
    <property type="match status" value="1"/>
</dbReference>
<dbReference type="Proteomes" id="UP000652681">
    <property type="component" value="Unassembled WGS sequence"/>
</dbReference>
<dbReference type="GO" id="GO:0016020">
    <property type="term" value="C:membrane"/>
    <property type="evidence" value="ECO:0007669"/>
    <property type="project" value="UniProtKB-UniRule"/>
</dbReference>
<dbReference type="Gene3D" id="2.60.40.1120">
    <property type="entry name" value="Carboxypeptidase-like, regulatory domain"/>
    <property type="match status" value="1"/>
</dbReference>
<dbReference type="SUPFAM" id="SSF48452">
    <property type="entry name" value="TPR-like"/>
    <property type="match status" value="1"/>
</dbReference>
<dbReference type="InterPro" id="IPR011659">
    <property type="entry name" value="WD40"/>
</dbReference>
<dbReference type="InterPro" id="IPR036737">
    <property type="entry name" value="OmpA-like_sf"/>
</dbReference>
<dbReference type="Gene3D" id="3.30.1330.60">
    <property type="entry name" value="OmpA-like domain"/>
    <property type="match status" value="1"/>
</dbReference>
<evidence type="ECO:0000313" key="4">
    <source>
        <dbReference type="EMBL" id="MBC9813698.1"/>
    </source>
</evidence>
<dbReference type="PROSITE" id="PS51123">
    <property type="entry name" value="OMPA_2"/>
    <property type="match status" value="1"/>
</dbReference>
<evidence type="ECO:0000259" key="3">
    <source>
        <dbReference type="PROSITE" id="PS51123"/>
    </source>
</evidence>
<dbReference type="EMBL" id="JACVEL010000013">
    <property type="protein sequence ID" value="MBC9813698.1"/>
    <property type="molecule type" value="Genomic_DNA"/>
</dbReference>
<proteinExistence type="predicted"/>
<gene>
    <name evidence="4" type="ORF">H9Y05_14575</name>
</gene>
<dbReference type="RefSeq" id="WP_163489958.1">
    <property type="nucleotide sequence ID" value="NZ_JACVEL010000013.1"/>
</dbReference>
<feature type="signal peptide" evidence="2">
    <location>
        <begin position="1"/>
        <end position="20"/>
    </location>
</feature>
<dbReference type="InterPro" id="IPR050330">
    <property type="entry name" value="Bact_OuterMem_StrucFunc"/>
</dbReference>
<feature type="chain" id="PRO_5035216457" evidence="2">
    <location>
        <begin position="21"/>
        <end position="716"/>
    </location>
</feature>
<dbReference type="PANTHER" id="PTHR30329:SF21">
    <property type="entry name" value="LIPOPROTEIN YIAD-RELATED"/>
    <property type="match status" value="1"/>
</dbReference>
<evidence type="ECO:0000313" key="5">
    <source>
        <dbReference type="Proteomes" id="UP000652681"/>
    </source>
</evidence>
<dbReference type="Gene3D" id="1.25.40.10">
    <property type="entry name" value="Tetratricopeptide repeat domain"/>
    <property type="match status" value="1"/>
</dbReference>
<dbReference type="CDD" id="cd07185">
    <property type="entry name" value="OmpA_C-like"/>
    <property type="match status" value="1"/>
</dbReference>
<keyword evidence="2" id="KW-0732">Signal</keyword>
<keyword evidence="5" id="KW-1185">Reference proteome</keyword>
<dbReference type="PANTHER" id="PTHR30329">
    <property type="entry name" value="STATOR ELEMENT OF FLAGELLAR MOTOR COMPLEX"/>
    <property type="match status" value="1"/>
</dbReference>
<dbReference type="AlphaFoldDB" id="A0A8J6PS09"/>
<evidence type="ECO:0000256" key="2">
    <source>
        <dbReference type="SAM" id="SignalP"/>
    </source>
</evidence>
<dbReference type="InterPro" id="IPR006665">
    <property type="entry name" value="OmpA-like"/>
</dbReference>
<organism evidence="4 5">
    <name type="scientific">Taishania pollutisoli</name>
    <dbReference type="NCBI Taxonomy" id="2766479"/>
    <lineage>
        <taxon>Bacteria</taxon>
        <taxon>Pseudomonadati</taxon>
        <taxon>Bacteroidota</taxon>
        <taxon>Flavobacteriia</taxon>
        <taxon>Flavobacteriales</taxon>
        <taxon>Crocinitomicaceae</taxon>
        <taxon>Taishania</taxon>
    </lineage>
</organism>
<dbReference type="SUPFAM" id="SSF103088">
    <property type="entry name" value="OmpA-like"/>
    <property type="match status" value="1"/>
</dbReference>
<keyword evidence="1" id="KW-0472">Membrane</keyword>
<comment type="caution">
    <text evidence="4">The sequence shown here is derived from an EMBL/GenBank/DDBJ whole genome shotgun (WGS) entry which is preliminary data.</text>
</comment>
<evidence type="ECO:0000256" key="1">
    <source>
        <dbReference type="PROSITE-ProRule" id="PRU00473"/>
    </source>
</evidence>
<name>A0A8J6PS09_9FLAO</name>
<feature type="domain" description="OmpA-like" evidence="3">
    <location>
        <begin position="532"/>
        <end position="695"/>
    </location>
</feature>
<dbReference type="SUPFAM" id="SSF82171">
    <property type="entry name" value="DPP6 N-terminal domain-like"/>
    <property type="match status" value="1"/>
</dbReference>
<reference evidence="4" key="1">
    <citation type="submission" date="2020-09" db="EMBL/GenBank/DDBJ databases">
        <title>Taishania pollutisoli gen. nov., sp. nov., Isolated from Tetrabromobisphenol A-Contaminated Soil.</title>
        <authorList>
            <person name="Chen Q."/>
        </authorList>
    </citation>
    <scope>NUCLEOTIDE SEQUENCE</scope>
    <source>
        <strain evidence="4">CZZ-1</strain>
    </source>
</reference>
<dbReference type="CDD" id="cd15482">
    <property type="entry name" value="Sialidase_non-viral"/>
    <property type="match status" value="1"/>
</dbReference>
<sequence length="716" mass="80905">MKNKIIITAFLAGFSAVSMAQSKHVVEAEKMYASQNFCEAADKCALAYSKLTRKGKTAKKTKADMAFKTAESYRLTERFREATEWYERAILLEYYNVNPLVYFYNAEMYRVLNEKDKAQRNYQEYKKLVPGDGRADIGLESLSKSDTYVNTLSTKLKVDNEQRINTKSFDMAPMFGDRKEMVMYFGSSRENSTGTDKDPRTCENYMDLWVAEMDKNGNWKAPVLIDGEGINTEDNEGTVAFDGRGKTMFFTRCPNVKKQNLGCEIWVSESKGKNKWGTPKKLELKPHDSLTVGHPCVSEDGRFLIFASDLPGGFGGLDLWATTYERKSDSWTTPVNLGPEINTSGNDAFPTFAKNGDLFYATDGKPGIGGLDIFRAAKQGEENKWSNPVNMGSPINSSNNDYALVEHTDRTGYFTSERKSQNGENKPDIYKYEIPPYVFDLKVIVTDLNEKNVKIADAKVVVTDNNGGTWEGYTNKQGTVFWDKKPTGDRYINEEGSYTISVSKDGYHDAQGSRITTVGLKYDQNFVVDLALLPKKPIRLPEVRYPLAKWDLLVDSTINSKDSLNFVYDLLTEYPGMILELSSHTDSRGSTTSNQVLSENRAHKCYEYLVKEKGIDPRRIVPVGKGENDPRVVYRKGDDYAVTLPRDEEGNPLEGWTEATLTEKLINSYQKTNKALFDKLHQWNRRTEGKVLSLDFNAETAPAAPASYLEFKKVPR</sequence>
<accession>A0A8J6PS09</accession>
<dbReference type="InterPro" id="IPR011990">
    <property type="entry name" value="TPR-like_helical_dom_sf"/>
</dbReference>
<protein>
    <submittedName>
        <fullName evidence="4">PD40 domain-containing protein</fullName>
    </submittedName>
</protein>
<dbReference type="Pfam" id="PF00691">
    <property type="entry name" value="OmpA"/>
    <property type="match status" value="1"/>
</dbReference>